<gene>
    <name evidence="3" type="ORF">Tci_007247</name>
</gene>
<feature type="compositionally biased region" description="Polar residues" evidence="2">
    <location>
        <begin position="272"/>
        <end position="284"/>
    </location>
</feature>
<protein>
    <submittedName>
        <fullName evidence="3">Uncharacterized protein</fullName>
    </submittedName>
</protein>
<reference evidence="3" key="1">
    <citation type="journal article" date="2019" name="Sci. Rep.">
        <title>Draft genome of Tanacetum cinerariifolium, the natural source of mosquito coil.</title>
        <authorList>
            <person name="Yamashiro T."/>
            <person name="Shiraishi A."/>
            <person name="Satake H."/>
            <person name="Nakayama K."/>
        </authorList>
    </citation>
    <scope>NUCLEOTIDE SEQUENCE</scope>
</reference>
<dbReference type="AlphaFoldDB" id="A0A6L2JES9"/>
<dbReference type="CDD" id="cd09272">
    <property type="entry name" value="RNase_HI_RT_Ty1"/>
    <property type="match status" value="1"/>
</dbReference>
<feature type="region of interest" description="Disordered" evidence="2">
    <location>
        <begin position="264"/>
        <end position="297"/>
    </location>
</feature>
<proteinExistence type="predicted"/>
<evidence type="ECO:0000256" key="2">
    <source>
        <dbReference type="SAM" id="MobiDB-lite"/>
    </source>
</evidence>
<accession>A0A6L2JES9</accession>
<dbReference type="PANTHER" id="PTHR11439">
    <property type="entry name" value="GAG-POL-RELATED RETROTRANSPOSON"/>
    <property type="match status" value="1"/>
</dbReference>
<organism evidence="3">
    <name type="scientific">Tanacetum cinerariifolium</name>
    <name type="common">Dalmatian daisy</name>
    <name type="synonym">Chrysanthemum cinerariifolium</name>
    <dbReference type="NCBI Taxonomy" id="118510"/>
    <lineage>
        <taxon>Eukaryota</taxon>
        <taxon>Viridiplantae</taxon>
        <taxon>Streptophyta</taxon>
        <taxon>Embryophyta</taxon>
        <taxon>Tracheophyta</taxon>
        <taxon>Spermatophyta</taxon>
        <taxon>Magnoliopsida</taxon>
        <taxon>eudicotyledons</taxon>
        <taxon>Gunneridae</taxon>
        <taxon>Pentapetalae</taxon>
        <taxon>asterids</taxon>
        <taxon>campanulids</taxon>
        <taxon>Asterales</taxon>
        <taxon>Asteraceae</taxon>
        <taxon>Asteroideae</taxon>
        <taxon>Anthemideae</taxon>
        <taxon>Anthemidinae</taxon>
        <taxon>Tanacetum</taxon>
    </lineage>
</organism>
<dbReference type="PANTHER" id="PTHR11439:SF495">
    <property type="entry name" value="REVERSE TRANSCRIPTASE, RNA-DEPENDENT DNA POLYMERASE-RELATED"/>
    <property type="match status" value="1"/>
</dbReference>
<evidence type="ECO:0000256" key="1">
    <source>
        <dbReference type="SAM" id="Coils"/>
    </source>
</evidence>
<comment type="caution">
    <text evidence="3">The sequence shown here is derived from an EMBL/GenBank/DDBJ whole genome shotgun (WGS) entry which is preliminary data.</text>
</comment>
<name>A0A6L2JES9_TANCI</name>
<dbReference type="EMBL" id="BKCJ010000671">
    <property type="protein sequence ID" value="GEU35269.1"/>
    <property type="molecule type" value="Genomic_DNA"/>
</dbReference>
<sequence>MVCSLKNPLSIHMEIFKVIDDVDFDGLLYVQMYDIIGRVVLVSPRCLFFKLVDQPLVCLKSLNTNEDVGLFVKALYENDSIIDLYCEHNGYDTMEMIQNQIAPKDQSIKPPFKCNVDDYAHSTHENLEDLKDIVDFEVEGEENVDITNSITDDPWLNKLAGKGTFIGQTDDPTANLGGRFIHEENDPEDDIVDLKFKAKKNICYPSFDPSTSWDKCKPIIGMKFENPLQLKHMLANYGVANGYELWFMQNDYGKCVAFEGKKPKDKHDHAECTNSDIGDSSSTPDHAECSSKPATKKNGVEDKDNWAWFMPLLQEDLELRYGRGLTVISDGHKMDMEALAEAQRKITVEEADKERIRQIYDAQEISKEFYGGAHFLLRVLVKTASSPIETHKALLKDEEAQDYPMDSPFDLEAFSDSDYAGASLDMKSTTRGCQFLSIRLISWQCEKQTIVSNSTTEAEYVAALVTVKIVNDDIWLQALVDGKMVIVNEASIRHDLRLYDAEGTACLPNVAIFEELARMRFVQVFINNQIGDISHHKGIFVNSSLTKKVFANMKRVRTCFSGIITPLFATMKVQDPEEVGEMPTDAQDTPILSQPSSSQPQRKHKIRRKQRKEIEVPQDEQPNEEHIHTPSHDPLPSGEDRLKLNELMDICTKVSSRVLSLEQTKTNQAVEIEKLKKRVKKLEGKKKKRTHGLKRLEDASKQGRIAEIDDDEDLSLINEDAQDQGMINDQYLFRVDDLDGNEVFVDVTTGENVEQDAAVAKKEVTTIEDIKITNAAAATTPQISKDELTLAQTLIKIKASKPKVKDKGKGIMVEPDKPLKKKDQIALDEEVSRMLEAEMKAKIIEEERIAKEKNEANIEMIEEWDDVQATIDVDRQDCKGKLKENSSIILEDDDDVAIEITPLSSKSPSIVDYKIYREGKKNYFKIIRADRNSQNYLTFIKMFKNFNREDLEFLRSTFKEMFKKTKPVDDMDDLLFQTSKTMFEHHVEVIIWKYQQGVVKVYNWKLFDSCGVYCATTKNIVYYLLVEKMYPFTNNRLHQLWKDVRLQVNYEVEMAYDLFRLIERQINEGYKPE</sequence>
<feature type="compositionally biased region" description="Basic residues" evidence="2">
    <location>
        <begin position="601"/>
        <end position="611"/>
    </location>
</feature>
<feature type="coiled-coil region" evidence="1">
    <location>
        <begin position="658"/>
        <end position="685"/>
    </location>
</feature>
<evidence type="ECO:0000313" key="3">
    <source>
        <dbReference type="EMBL" id="GEU35269.1"/>
    </source>
</evidence>
<keyword evidence="1" id="KW-0175">Coiled coil</keyword>
<feature type="region of interest" description="Disordered" evidence="2">
    <location>
        <begin position="578"/>
        <end position="640"/>
    </location>
</feature>